<evidence type="ECO:0000256" key="4">
    <source>
        <dbReference type="ARBA" id="ARBA00022989"/>
    </source>
</evidence>
<keyword evidence="3 7" id="KW-0812">Transmembrane</keyword>
<feature type="transmembrane region" description="Helical" evidence="7">
    <location>
        <begin position="106"/>
        <end position="125"/>
    </location>
</feature>
<organism evidence="8 9">
    <name type="scientific">Silvibacterium bohemicum</name>
    <dbReference type="NCBI Taxonomy" id="1577686"/>
    <lineage>
        <taxon>Bacteria</taxon>
        <taxon>Pseudomonadati</taxon>
        <taxon>Acidobacteriota</taxon>
        <taxon>Terriglobia</taxon>
        <taxon>Terriglobales</taxon>
        <taxon>Acidobacteriaceae</taxon>
        <taxon>Silvibacterium</taxon>
    </lineage>
</organism>
<dbReference type="RefSeq" id="WP_231581619.1">
    <property type="nucleotide sequence ID" value="NZ_JACHEK010000002.1"/>
</dbReference>
<proteinExistence type="predicted"/>
<keyword evidence="2" id="KW-1003">Cell membrane</keyword>
<comment type="caution">
    <text evidence="8">The sequence shown here is derived from an EMBL/GenBank/DDBJ whole genome shotgun (WGS) entry which is preliminary data.</text>
</comment>
<evidence type="ECO:0000313" key="8">
    <source>
        <dbReference type="EMBL" id="MBB6143328.1"/>
    </source>
</evidence>
<keyword evidence="5 7" id="KW-0472">Membrane</keyword>
<evidence type="ECO:0000256" key="2">
    <source>
        <dbReference type="ARBA" id="ARBA00022475"/>
    </source>
</evidence>
<keyword evidence="9" id="KW-1185">Reference proteome</keyword>
<dbReference type="SUPFAM" id="SSF103481">
    <property type="entry name" value="Multidrug resistance efflux transporter EmrE"/>
    <property type="match status" value="1"/>
</dbReference>
<reference evidence="8 9" key="1">
    <citation type="submission" date="2020-08" db="EMBL/GenBank/DDBJ databases">
        <title>Genomic Encyclopedia of Type Strains, Phase IV (KMG-IV): sequencing the most valuable type-strain genomes for metagenomic binning, comparative biology and taxonomic classification.</title>
        <authorList>
            <person name="Goeker M."/>
        </authorList>
    </citation>
    <scope>NUCLEOTIDE SEQUENCE [LARGE SCALE GENOMIC DNA]</scope>
    <source>
        <strain evidence="8 9">DSM 103733</strain>
    </source>
</reference>
<feature type="transmembrane region" description="Helical" evidence="7">
    <location>
        <begin position="78"/>
        <end position="100"/>
    </location>
</feature>
<evidence type="ECO:0000256" key="7">
    <source>
        <dbReference type="SAM" id="Phobius"/>
    </source>
</evidence>
<comment type="subcellular location">
    <subcellularLocation>
        <location evidence="1">Cell membrane</location>
        <topology evidence="1">Multi-pass membrane protein</topology>
    </subcellularLocation>
</comment>
<protein>
    <submittedName>
        <fullName evidence="8">Drug/metabolite transporter (DMT)-like permease</fullName>
    </submittedName>
</protein>
<evidence type="ECO:0000256" key="6">
    <source>
        <dbReference type="SAM" id="MobiDB-lite"/>
    </source>
</evidence>
<keyword evidence="4 7" id="KW-1133">Transmembrane helix</keyword>
<dbReference type="GO" id="GO:0005886">
    <property type="term" value="C:plasma membrane"/>
    <property type="evidence" value="ECO:0007669"/>
    <property type="project" value="UniProtKB-SubCell"/>
</dbReference>
<evidence type="ECO:0000313" key="9">
    <source>
        <dbReference type="Proteomes" id="UP000538666"/>
    </source>
</evidence>
<dbReference type="GO" id="GO:0022857">
    <property type="term" value="F:transmembrane transporter activity"/>
    <property type="evidence" value="ECO:0007669"/>
    <property type="project" value="InterPro"/>
</dbReference>
<gene>
    <name evidence="8" type="ORF">HNQ77_001272</name>
</gene>
<feature type="compositionally biased region" description="Polar residues" evidence="6">
    <location>
        <begin position="145"/>
        <end position="154"/>
    </location>
</feature>
<evidence type="ECO:0000256" key="3">
    <source>
        <dbReference type="ARBA" id="ARBA00022692"/>
    </source>
</evidence>
<dbReference type="AlphaFoldDB" id="A0A841JY12"/>
<name>A0A841JY12_9BACT</name>
<dbReference type="InterPro" id="IPR037185">
    <property type="entry name" value="EmrE-like"/>
</dbReference>
<dbReference type="PANTHER" id="PTHR30561:SF9">
    <property type="entry name" value="4-AMINO-4-DEOXY-L-ARABINOSE-PHOSPHOUNDECAPRENOL FLIPPASE SUBUNIT ARNF-RELATED"/>
    <property type="match status" value="1"/>
</dbReference>
<dbReference type="EMBL" id="JACHEK010000002">
    <property type="protein sequence ID" value="MBB6143328.1"/>
    <property type="molecule type" value="Genomic_DNA"/>
</dbReference>
<sequence>MTKSTMTFRRYVVLGVVAVTAPLGDTLLSAGMEKVGPVSLHHLSALIYAIQTPQILLGIVLLIAFFASYLASLSWADLTYVLPATSIGNVIVALLARFWRHEQISPLRWLGILLITAAVGFVAQGPSYTEVEEKKPVPCEISPESVGTPTRQSS</sequence>
<evidence type="ECO:0000256" key="5">
    <source>
        <dbReference type="ARBA" id="ARBA00023136"/>
    </source>
</evidence>
<dbReference type="Gene3D" id="1.10.3730.20">
    <property type="match status" value="1"/>
</dbReference>
<dbReference type="InterPro" id="IPR000390">
    <property type="entry name" value="Small_drug/metabolite_transptr"/>
</dbReference>
<feature type="transmembrane region" description="Helical" evidence="7">
    <location>
        <begin position="46"/>
        <end position="71"/>
    </location>
</feature>
<dbReference type="Proteomes" id="UP000538666">
    <property type="component" value="Unassembled WGS sequence"/>
</dbReference>
<feature type="region of interest" description="Disordered" evidence="6">
    <location>
        <begin position="134"/>
        <end position="154"/>
    </location>
</feature>
<accession>A0A841JY12</accession>
<evidence type="ECO:0000256" key="1">
    <source>
        <dbReference type="ARBA" id="ARBA00004651"/>
    </source>
</evidence>
<dbReference type="PANTHER" id="PTHR30561">
    <property type="entry name" value="SMR FAMILY PROTON-DEPENDENT DRUG EFFLUX TRANSPORTER SUGE"/>
    <property type="match status" value="1"/>
</dbReference>